<accession>C9ZLD3</accession>
<feature type="chain" id="PRO_5003005365" description="T. brucei spp.-specific protein" evidence="1">
    <location>
        <begin position="23"/>
        <end position="387"/>
    </location>
</feature>
<dbReference type="KEGG" id="tbg:TbgDal_III4840"/>
<evidence type="ECO:0000313" key="2">
    <source>
        <dbReference type="EMBL" id="CBH10142.1"/>
    </source>
</evidence>
<dbReference type="GeneID" id="23859286"/>
<keyword evidence="1" id="KW-0732">Signal</keyword>
<dbReference type="OrthoDB" id="271035at2759"/>
<dbReference type="EMBL" id="FN554966">
    <property type="protein sequence ID" value="CBH10142.1"/>
    <property type="molecule type" value="Genomic_DNA"/>
</dbReference>
<organism evidence="2 3">
    <name type="scientific">Trypanosoma brucei gambiense (strain MHOM/CI/86/DAL972)</name>
    <dbReference type="NCBI Taxonomy" id="679716"/>
    <lineage>
        <taxon>Eukaryota</taxon>
        <taxon>Discoba</taxon>
        <taxon>Euglenozoa</taxon>
        <taxon>Kinetoplastea</taxon>
        <taxon>Metakinetoplastina</taxon>
        <taxon>Trypanosomatida</taxon>
        <taxon>Trypanosomatidae</taxon>
        <taxon>Trypanosoma</taxon>
    </lineage>
</organism>
<dbReference type="RefSeq" id="XP_011772432.1">
    <property type="nucleotide sequence ID" value="XM_011774130.1"/>
</dbReference>
<sequence>MLSHISFTLLLLFLESITRRLSDTVRAMDYTDIYLRPRKKESASPQEPLRSAQVDSAAESRVEWMLKGAFSVQQLLDRVEELSARVCMFDEKMVNLTKLVKLAQGIQEEKEADIRFQQQELLSRLKRLEQACARLEDMETFKQFIISKVQETLEDAHQAFLSDLAKIRADGEEQAARTKQRIENTVSDVRRDVEERIASLWGEAEQKDLSRQEAQDTLREKLRLVESSLRDLEMSVGRDYSRVPPLQEKIDGITQSLSSLEQKVDKTAGTVVTLGNEAKQARALLMEEIETTRQWVTRNLQRVKQHVEVISSDVEQLHNGRADLSARISRISCQADMECKKLRSQLSQKALVADALDNLVQKEFYKVEDVALRHQSLRTEVGAVKDV</sequence>
<reference evidence="3" key="1">
    <citation type="journal article" date="2010" name="PLoS Negl. Trop. Dis.">
        <title>The genome sequence of Trypanosoma brucei gambiense, causative agent of chronic human african trypanosomiasis.</title>
        <authorList>
            <person name="Jackson A.P."/>
            <person name="Sanders M."/>
            <person name="Berry A."/>
            <person name="McQuillan J."/>
            <person name="Aslett M.A."/>
            <person name="Quail M.A."/>
            <person name="Chukualim B."/>
            <person name="Capewell P."/>
            <person name="MacLeod A."/>
            <person name="Melville S.E."/>
            <person name="Gibson W."/>
            <person name="Barry J.D."/>
            <person name="Berriman M."/>
            <person name="Hertz-Fowler C."/>
        </authorList>
    </citation>
    <scope>NUCLEOTIDE SEQUENCE [LARGE SCALE GENOMIC DNA]</scope>
    <source>
        <strain evidence="3">MHOM/CI/86/DAL972</strain>
    </source>
</reference>
<evidence type="ECO:0008006" key="4">
    <source>
        <dbReference type="Google" id="ProtNLM"/>
    </source>
</evidence>
<name>C9ZLD3_TRYB9</name>
<feature type="signal peptide" evidence="1">
    <location>
        <begin position="1"/>
        <end position="22"/>
    </location>
</feature>
<protein>
    <recommendedName>
        <fullName evidence="4">T. brucei spp.-specific protein</fullName>
    </recommendedName>
</protein>
<dbReference type="AlphaFoldDB" id="C9ZLD3"/>
<evidence type="ECO:0000313" key="3">
    <source>
        <dbReference type="Proteomes" id="UP000002316"/>
    </source>
</evidence>
<dbReference type="Proteomes" id="UP000002316">
    <property type="component" value="Chromosome 3"/>
</dbReference>
<dbReference type="Gene3D" id="1.20.5.170">
    <property type="match status" value="1"/>
</dbReference>
<dbReference type="VEuPathDB" id="TriTrypDB:Tbg972.3.4840"/>
<evidence type="ECO:0000256" key="1">
    <source>
        <dbReference type="SAM" id="SignalP"/>
    </source>
</evidence>
<proteinExistence type="predicted"/>
<gene>
    <name evidence="2" type="ORF">TbgDal_III4840</name>
</gene>